<reference evidence="2" key="1">
    <citation type="submission" date="2022-11" db="UniProtKB">
        <authorList>
            <consortium name="WormBaseParasite"/>
        </authorList>
    </citation>
    <scope>IDENTIFICATION</scope>
</reference>
<dbReference type="GO" id="GO:0003676">
    <property type="term" value="F:nucleic acid binding"/>
    <property type="evidence" value="ECO:0007669"/>
    <property type="project" value="InterPro"/>
</dbReference>
<name>A0A914EI76_9BILA</name>
<evidence type="ECO:0000313" key="2">
    <source>
        <dbReference type="WBParaSite" id="ACRNAN_scaffold8555.g15932.t1"/>
    </source>
</evidence>
<sequence>MGAALGISKSSAHRILRKDLGMKSRKEAKAQNLDDGKIQKRQERCRSLAEDAEVFPWARRNYGNHHWVFMQDPAPSHKTIATQDLIRANVPEFIEVDISPQRNNGEWPATSPDLNPLDYSIWSELKRRACVKKHQSIEALKRSLVRAWNEIPQAMIDRAVDDFPKRLRKCIQANGGYFEEK</sequence>
<dbReference type="PANTHER" id="PTHR47326:SF1">
    <property type="entry name" value="HTH PSQ-TYPE DOMAIN-CONTAINING PROTEIN"/>
    <property type="match status" value="1"/>
</dbReference>
<dbReference type="InterPro" id="IPR036397">
    <property type="entry name" value="RNaseH_sf"/>
</dbReference>
<evidence type="ECO:0000313" key="1">
    <source>
        <dbReference type="Proteomes" id="UP000887540"/>
    </source>
</evidence>
<dbReference type="AlphaFoldDB" id="A0A914EI76"/>
<dbReference type="Proteomes" id="UP000887540">
    <property type="component" value="Unplaced"/>
</dbReference>
<dbReference type="Gene3D" id="3.30.420.10">
    <property type="entry name" value="Ribonuclease H-like superfamily/Ribonuclease H"/>
    <property type="match status" value="1"/>
</dbReference>
<dbReference type="PANTHER" id="PTHR47326">
    <property type="entry name" value="TRANSPOSABLE ELEMENT TC3 TRANSPOSASE-LIKE PROTEIN"/>
    <property type="match status" value="1"/>
</dbReference>
<keyword evidence="1" id="KW-1185">Reference proteome</keyword>
<dbReference type="WBParaSite" id="ACRNAN_scaffold8555.g15932.t1">
    <property type="protein sequence ID" value="ACRNAN_scaffold8555.g15932.t1"/>
    <property type="gene ID" value="ACRNAN_scaffold8555.g15932"/>
</dbReference>
<protein>
    <submittedName>
        <fullName evidence="2">Transposase</fullName>
    </submittedName>
</protein>
<accession>A0A914EI76</accession>
<proteinExistence type="predicted"/>
<organism evidence="1 2">
    <name type="scientific">Acrobeloides nanus</name>
    <dbReference type="NCBI Taxonomy" id="290746"/>
    <lineage>
        <taxon>Eukaryota</taxon>
        <taxon>Metazoa</taxon>
        <taxon>Ecdysozoa</taxon>
        <taxon>Nematoda</taxon>
        <taxon>Chromadorea</taxon>
        <taxon>Rhabditida</taxon>
        <taxon>Tylenchina</taxon>
        <taxon>Cephalobomorpha</taxon>
        <taxon>Cephaloboidea</taxon>
        <taxon>Cephalobidae</taxon>
        <taxon>Acrobeloides</taxon>
    </lineage>
</organism>